<dbReference type="PROSITE" id="PS50943">
    <property type="entry name" value="HTH_CROC1"/>
    <property type="match status" value="1"/>
</dbReference>
<protein>
    <submittedName>
        <fullName evidence="2">Transcriptional regulator, XRE family</fullName>
    </submittedName>
</protein>
<evidence type="ECO:0000313" key="2">
    <source>
        <dbReference type="EMBL" id="SBT11146.1"/>
    </source>
</evidence>
<organism evidence="2 3">
    <name type="scientific">Candidatus Propionivibrio aalborgensis</name>
    <dbReference type="NCBI Taxonomy" id="1860101"/>
    <lineage>
        <taxon>Bacteria</taxon>
        <taxon>Pseudomonadati</taxon>
        <taxon>Pseudomonadota</taxon>
        <taxon>Betaproteobacteria</taxon>
        <taxon>Rhodocyclales</taxon>
        <taxon>Rhodocyclaceae</taxon>
        <taxon>Propionivibrio</taxon>
    </lineage>
</organism>
<evidence type="ECO:0000259" key="1">
    <source>
        <dbReference type="PROSITE" id="PS50943"/>
    </source>
</evidence>
<reference evidence="2 3" key="1">
    <citation type="submission" date="2016-06" db="EMBL/GenBank/DDBJ databases">
        <authorList>
            <person name="Kjaerup R.B."/>
            <person name="Dalgaard T.S."/>
            <person name="Juul-Madsen H.R."/>
        </authorList>
    </citation>
    <scope>NUCLEOTIDE SEQUENCE [LARGE SCALE GENOMIC DNA]</scope>
    <source>
        <strain evidence="2">2</strain>
    </source>
</reference>
<dbReference type="InterPro" id="IPR010982">
    <property type="entry name" value="Lambda_DNA-bd_dom_sf"/>
</dbReference>
<feature type="domain" description="HTH cro/C1-type" evidence="1">
    <location>
        <begin position="18"/>
        <end position="71"/>
    </location>
</feature>
<keyword evidence="3" id="KW-1185">Reference proteome</keyword>
<dbReference type="SMART" id="SM00530">
    <property type="entry name" value="HTH_XRE"/>
    <property type="match status" value="1"/>
</dbReference>
<dbReference type="GO" id="GO:0003677">
    <property type="term" value="F:DNA binding"/>
    <property type="evidence" value="ECO:0007669"/>
    <property type="project" value="InterPro"/>
</dbReference>
<accession>A0A1A8Y2G0</accession>
<gene>
    <name evidence="2" type="ORF">PROAA_910007</name>
</gene>
<dbReference type="EMBL" id="FLQY01000397">
    <property type="protein sequence ID" value="SBT11146.1"/>
    <property type="molecule type" value="Genomic_DNA"/>
</dbReference>
<name>A0A1A8Y2G0_9RHOO</name>
<dbReference type="Gene3D" id="1.10.260.40">
    <property type="entry name" value="lambda repressor-like DNA-binding domains"/>
    <property type="match status" value="1"/>
</dbReference>
<evidence type="ECO:0000313" key="3">
    <source>
        <dbReference type="Proteomes" id="UP000199600"/>
    </source>
</evidence>
<dbReference type="InterPro" id="IPR001387">
    <property type="entry name" value="Cro/C1-type_HTH"/>
</dbReference>
<proteinExistence type="predicted"/>
<dbReference type="SUPFAM" id="SSF47413">
    <property type="entry name" value="lambda repressor-like DNA-binding domains"/>
    <property type="match status" value="1"/>
</dbReference>
<dbReference type="CDD" id="cd00093">
    <property type="entry name" value="HTH_XRE"/>
    <property type="match status" value="1"/>
</dbReference>
<dbReference type="AlphaFoldDB" id="A0A1A8Y2G0"/>
<sequence>MPSASNAMNEIDQLVNTLKRRLKIQGMTYRDLALALGVSEPSVKRMFALRRFSVDRVVAISHLLGFTLAELSNEAAVSESRLHTLTEEQEGKLVSDTKLLLVAVCVLNQWEIRDIVETYALTEAECIQHLIKLDRLRLIHLLPGNRIRLNVARDFDWRPKGPIRMFFLGQGLGDFLNSDFSEGDSVMAFSHAMLTEPAMVKMQKEIRKLRQKFAEIHEESLAAPLSKRRGTGMLLAMREWEIGAFTKLRRN</sequence>
<dbReference type="Proteomes" id="UP000199600">
    <property type="component" value="Unassembled WGS sequence"/>
</dbReference>
<dbReference type="Pfam" id="PF01381">
    <property type="entry name" value="HTH_3"/>
    <property type="match status" value="1"/>
</dbReference>